<dbReference type="AlphaFoldDB" id="A0A848KM47"/>
<comment type="caution">
    <text evidence="5">The sequence shown here is derived from an EMBL/GenBank/DDBJ whole genome shotgun (WGS) entry which is preliminary data.</text>
</comment>
<evidence type="ECO:0000313" key="6">
    <source>
        <dbReference type="Proteomes" id="UP000535543"/>
    </source>
</evidence>
<dbReference type="Proteomes" id="UP000535543">
    <property type="component" value="Unassembled WGS sequence"/>
</dbReference>
<reference evidence="5 6" key="2">
    <citation type="submission" date="2020-06" db="EMBL/GenBank/DDBJ databases">
        <title>Antribacter stalactiti gen. nov., sp. nov., a new member of the family Nacardiaceae isolated from a cave.</title>
        <authorList>
            <person name="Kim I.S."/>
        </authorList>
    </citation>
    <scope>NUCLEOTIDE SEQUENCE [LARGE SCALE GENOMIC DNA]</scope>
    <source>
        <strain evidence="5 6">YC2-7</strain>
    </source>
</reference>
<sequence length="118" mass="13478">MFGLGELEAEAMEQLWSSTDKLSVHDLVDRLSTSRQLAYTTVLTVVTHLHQKGWVEREKRQRAYFYYPSRTREEAVFSAVRAMLDSIDDSAAVLELLGPTLNQAEFTALTRGWARRVS</sequence>
<dbReference type="GO" id="GO:0045892">
    <property type="term" value="P:negative regulation of DNA-templated transcription"/>
    <property type="evidence" value="ECO:0007669"/>
    <property type="project" value="InterPro"/>
</dbReference>
<dbReference type="SUPFAM" id="SSF46785">
    <property type="entry name" value="Winged helix' DNA-binding domain"/>
    <property type="match status" value="1"/>
</dbReference>
<dbReference type="InterPro" id="IPR005650">
    <property type="entry name" value="BlaI_family"/>
</dbReference>
<evidence type="ECO:0000256" key="4">
    <source>
        <dbReference type="ARBA" id="ARBA00023163"/>
    </source>
</evidence>
<name>A0A848KM47_9NOCA</name>
<evidence type="ECO:0000256" key="2">
    <source>
        <dbReference type="ARBA" id="ARBA00023015"/>
    </source>
</evidence>
<proteinExistence type="inferred from homology"/>
<evidence type="ECO:0000256" key="1">
    <source>
        <dbReference type="ARBA" id="ARBA00011046"/>
    </source>
</evidence>
<comment type="similarity">
    <text evidence="1">Belongs to the BlaI transcriptional regulatory family.</text>
</comment>
<dbReference type="Pfam" id="PF03965">
    <property type="entry name" value="Penicillinase_R"/>
    <property type="match status" value="1"/>
</dbReference>
<dbReference type="Gene3D" id="1.10.10.10">
    <property type="entry name" value="Winged helix-like DNA-binding domain superfamily/Winged helix DNA-binding domain"/>
    <property type="match status" value="1"/>
</dbReference>
<protein>
    <submittedName>
        <fullName evidence="5">BlaI/MecI/CopY family transcriptional regulator</fullName>
    </submittedName>
</protein>
<keyword evidence="4" id="KW-0804">Transcription</keyword>
<reference evidence="5 6" key="1">
    <citation type="submission" date="2019-05" db="EMBL/GenBank/DDBJ databases">
        <authorList>
            <person name="Lee S.D."/>
        </authorList>
    </citation>
    <scope>NUCLEOTIDE SEQUENCE [LARGE SCALE GENOMIC DNA]</scope>
    <source>
        <strain evidence="5 6">YC2-7</strain>
    </source>
</reference>
<dbReference type="RefSeq" id="WP_169590137.1">
    <property type="nucleotide sequence ID" value="NZ_VCQU01000007.1"/>
</dbReference>
<keyword evidence="2" id="KW-0805">Transcription regulation</keyword>
<dbReference type="InterPro" id="IPR036390">
    <property type="entry name" value="WH_DNA-bd_sf"/>
</dbReference>
<dbReference type="EMBL" id="VCQU01000007">
    <property type="protein sequence ID" value="NMN97340.1"/>
    <property type="molecule type" value="Genomic_DNA"/>
</dbReference>
<evidence type="ECO:0000256" key="3">
    <source>
        <dbReference type="ARBA" id="ARBA00023125"/>
    </source>
</evidence>
<keyword evidence="3" id="KW-0238">DNA-binding</keyword>
<organism evidence="5 6">
    <name type="scientific">Antrihabitans stalactiti</name>
    <dbReference type="NCBI Taxonomy" id="2584121"/>
    <lineage>
        <taxon>Bacteria</taxon>
        <taxon>Bacillati</taxon>
        <taxon>Actinomycetota</taxon>
        <taxon>Actinomycetes</taxon>
        <taxon>Mycobacteriales</taxon>
        <taxon>Nocardiaceae</taxon>
        <taxon>Antrihabitans</taxon>
    </lineage>
</organism>
<dbReference type="InterPro" id="IPR036388">
    <property type="entry name" value="WH-like_DNA-bd_sf"/>
</dbReference>
<dbReference type="GO" id="GO:0003677">
    <property type="term" value="F:DNA binding"/>
    <property type="evidence" value="ECO:0007669"/>
    <property type="project" value="UniProtKB-KW"/>
</dbReference>
<keyword evidence="6" id="KW-1185">Reference proteome</keyword>
<gene>
    <name evidence="5" type="ORF">FGL95_20090</name>
</gene>
<accession>A0A848KM47</accession>
<evidence type="ECO:0000313" key="5">
    <source>
        <dbReference type="EMBL" id="NMN97340.1"/>
    </source>
</evidence>